<dbReference type="PANTHER" id="PTHR15184:SF9">
    <property type="entry name" value="SPI-1 TYPE 3 SECRETION SYSTEM ATPASE"/>
    <property type="match status" value="1"/>
</dbReference>
<feature type="domain" description="AAA+ ATPase" evidence="10">
    <location>
        <begin position="152"/>
        <end position="333"/>
    </location>
</feature>
<dbReference type="InterPro" id="IPR003593">
    <property type="entry name" value="AAA+_ATPase"/>
</dbReference>
<keyword evidence="6" id="KW-0653">Protein transport</keyword>
<dbReference type="EC" id="7.4.2.8" evidence="8"/>
<dbReference type="PROSITE" id="PS00152">
    <property type="entry name" value="ATPASE_ALPHA_BETA"/>
    <property type="match status" value="1"/>
</dbReference>
<dbReference type="InterPro" id="IPR040627">
    <property type="entry name" value="T3SS_ATPase_C"/>
</dbReference>
<comment type="subcellular location">
    <subcellularLocation>
        <location evidence="1">Cytoplasm</location>
    </subcellularLocation>
</comment>
<evidence type="ECO:0000256" key="8">
    <source>
        <dbReference type="ARBA" id="ARBA00024382"/>
    </source>
</evidence>
<evidence type="ECO:0000256" key="4">
    <source>
        <dbReference type="ARBA" id="ARBA00022741"/>
    </source>
</evidence>
<dbReference type="CDD" id="cd01136">
    <property type="entry name" value="ATPase_flagellum-secretory_path_III"/>
    <property type="match status" value="1"/>
</dbReference>
<evidence type="ECO:0000259" key="10">
    <source>
        <dbReference type="SMART" id="SM00382"/>
    </source>
</evidence>
<reference evidence="11" key="1">
    <citation type="submission" date="2023-07" db="EMBL/GenBank/DDBJ databases">
        <authorList>
            <person name="Yang W."/>
            <person name="Chen J."/>
            <person name="Ji P."/>
            <person name="Hu F."/>
        </authorList>
    </citation>
    <scope>NUCLEOTIDE SEQUENCE</scope>
    <source>
        <strain evidence="11">CRE-138-0111</strain>
    </source>
</reference>
<keyword evidence="7" id="KW-1278">Translocase</keyword>
<evidence type="ECO:0000256" key="2">
    <source>
        <dbReference type="ARBA" id="ARBA00022448"/>
    </source>
</evidence>
<dbReference type="InterPro" id="IPR020003">
    <property type="entry name" value="ATPase_a/bsu_AS"/>
</dbReference>
<dbReference type="Proteomes" id="UP001176478">
    <property type="component" value="Unassembled WGS sequence"/>
</dbReference>
<name>A0ABT9ASV4_9GAMM</name>
<dbReference type="InterPro" id="IPR005714">
    <property type="entry name" value="ATPase_T3SS_FliI/YscN"/>
</dbReference>
<dbReference type="NCBIfam" id="NF006012">
    <property type="entry name" value="PRK08149.1"/>
    <property type="match status" value="1"/>
</dbReference>
<dbReference type="Gene3D" id="3.40.50.12240">
    <property type="match status" value="1"/>
</dbReference>
<gene>
    <name evidence="11" type="primary">sctN</name>
    <name evidence="11" type="ORF">Q5E86_13970</name>
</gene>
<dbReference type="Pfam" id="PF18269">
    <property type="entry name" value="T3SS_ATPase_C"/>
    <property type="match status" value="1"/>
</dbReference>
<keyword evidence="4" id="KW-0547">Nucleotide-binding</keyword>
<evidence type="ECO:0000256" key="5">
    <source>
        <dbReference type="ARBA" id="ARBA00022840"/>
    </source>
</evidence>
<evidence type="ECO:0000313" key="11">
    <source>
        <dbReference type="EMBL" id="MDO7857433.1"/>
    </source>
</evidence>
<keyword evidence="2" id="KW-0813">Transport</keyword>
<dbReference type="Pfam" id="PF00006">
    <property type="entry name" value="ATP-synt_ab"/>
    <property type="match status" value="1"/>
</dbReference>
<protein>
    <recommendedName>
        <fullName evidence="8">protein-secreting ATPase</fullName>
        <ecNumber evidence="8">7.4.2.8</ecNumber>
    </recommendedName>
</protein>
<dbReference type="InterPro" id="IPR050053">
    <property type="entry name" value="ATPase_alpha/beta_chains"/>
</dbReference>
<comment type="caution">
    <text evidence="11">The sequence shown here is derived from an EMBL/GenBank/DDBJ whole genome shotgun (WGS) entry which is preliminary data.</text>
</comment>
<dbReference type="SMART" id="SM00382">
    <property type="entry name" value="AAA"/>
    <property type="match status" value="1"/>
</dbReference>
<keyword evidence="12" id="KW-1185">Reference proteome</keyword>
<organism evidence="11 12">
    <name type="scientific">Providencia huashanensis</name>
    <dbReference type="NCBI Taxonomy" id="3037798"/>
    <lineage>
        <taxon>Bacteria</taxon>
        <taxon>Pseudomonadati</taxon>
        <taxon>Pseudomonadota</taxon>
        <taxon>Gammaproteobacteria</taxon>
        <taxon>Enterobacterales</taxon>
        <taxon>Morganellaceae</taxon>
        <taxon>Providencia</taxon>
    </lineage>
</organism>
<comment type="catalytic activity">
    <reaction evidence="9">
        <text>ATP + H2O + cellular proteinSide 1 = ADP + phosphate + cellular proteinSide 2.</text>
        <dbReference type="EC" id="7.4.2.8"/>
    </reaction>
</comment>
<proteinExistence type="predicted"/>
<evidence type="ECO:0000256" key="9">
    <source>
        <dbReference type="ARBA" id="ARBA00034006"/>
    </source>
</evidence>
<dbReference type="SUPFAM" id="SSF52540">
    <property type="entry name" value="P-loop containing nucleoside triphosphate hydrolases"/>
    <property type="match status" value="1"/>
</dbReference>
<evidence type="ECO:0000313" key="12">
    <source>
        <dbReference type="Proteomes" id="UP001176478"/>
    </source>
</evidence>
<dbReference type="NCBIfam" id="TIGR01026">
    <property type="entry name" value="fliI_yscN"/>
    <property type="match status" value="1"/>
</dbReference>
<sequence>MKLFDICAHPARIHGCLIEAPLQGVFIGEICFIERSISHPEIIAKAQVVGFKEGLTVLSLIGRIQGLTREVVIRPSGYPFVFSVNESLAGKIFNAAGEQVGQLTENVDEVSYLDNRLQRIDSPPANVTQRRPIDEPLMTGVRAIDGLLTCGLGQRIGIFAAAGSGKTSLMNMIINHASADIHVVALIGERGREVIEFIEELKHSPHAAQTILVYATSDSPPIERCNAALLATTIAEYYRDLGRNVLLYVDSMTRYARALRDVALATGELPARRGYPASVFEQLPMLLERPGRLKQGAITAFYTVLLESEDEADPIGDEIRSILDGHIYLSHKLAGRGHYPAIDILQSISRVFPKVTSLEHRKAAGEVREMLGKLEQLQLYLDLGEYREGENVDNDRALAKQTDIEMFLKQGMEQPESSEDILTQLNRLVSWVLKTYYFSLSAA</sequence>
<evidence type="ECO:0000256" key="1">
    <source>
        <dbReference type="ARBA" id="ARBA00004496"/>
    </source>
</evidence>
<reference evidence="11" key="2">
    <citation type="journal article" date="2024" name="Int. J. Antimicrob. Agents">
        <title>Identification of a novel Providencia species showing multi-drug-resistant in three patients with hospital-acquired infection.</title>
        <authorList>
            <person name="Yang W."/>
            <person name="Chen J."/>
            <person name="Yang F."/>
            <person name="Ji P."/>
            <person name="Shen S."/>
            <person name="Yin D."/>
            <person name="Hu F."/>
        </authorList>
    </citation>
    <scope>NUCLEOTIDE SEQUENCE</scope>
    <source>
        <strain evidence="11">CRE-138-0111</strain>
    </source>
</reference>
<dbReference type="CDD" id="cd01426">
    <property type="entry name" value="ATP-synt_F1_V1_A1_AB_FliI_N"/>
    <property type="match status" value="1"/>
</dbReference>
<keyword evidence="3" id="KW-0963">Cytoplasm</keyword>
<evidence type="ECO:0000256" key="7">
    <source>
        <dbReference type="ARBA" id="ARBA00022967"/>
    </source>
</evidence>
<accession>A0ABT9ASV4</accession>
<dbReference type="InterPro" id="IPR027417">
    <property type="entry name" value="P-loop_NTPase"/>
</dbReference>
<dbReference type="InterPro" id="IPR000194">
    <property type="entry name" value="ATPase_F1/V1/A1_a/bsu_nucl-bd"/>
</dbReference>
<dbReference type="PANTHER" id="PTHR15184">
    <property type="entry name" value="ATP SYNTHASE"/>
    <property type="match status" value="1"/>
</dbReference>
<keyword evidence="5" id="KW-0067">ATP-binding</keyword>
<evidence type="ECO:0000256" key="3">
    <source>
        <dbReference type="ARBA" id="ARBA00022490"/>
    </source>
</evidence>
<dbReference type="EMBL" id="JAUQTG010000008">
    <property type="protein sequence ID" value="MDO7857433.1"/>
    <property type="molecule type" value="Genomic_DNA"/>
</dbReference>
<evidence type="ECO:0000256" key="6">
    <source>
        <dbReference type="ARBA" id="ARBA00022927"/>
    </source>
</evidence>